<proteinExistence type="inferred from homology"/>
<dbReference type="SUPFAM" id="SSF51735">
    <property type="entry name" value="NAD(P)-binding Rossmann-fold domains"/>
    <property type="match status" value="1"/>
</dbReference>
<dbReference type="RefSeq" id="XP_046011339.1">
    <property type="nucleotide sequence ID" value="XM_046154179.1"/>
</dbReference>
<keyword evidence="6" id="KW-1185">Reference proteome</keyword>
<evidence type="ECO:0000256" key="3">
    <source>
        <dbReference type="ARBA" id="ARBA00023002"/>
    </source>
</evidence>
<comment type="similarity">
    <text evidence="1 4">Belongs to the short-chain dehydrogenases/reductases (SDR) family.</text>
</comment>
<dbReference type="AlphaFoldDB" id="A0A9P9BSP7"/>
<evidence type="ECO:0000256" key="4">
    <source>
        <dbReference type="RuleBase" id="RU000363"/>
    </source>
</evidence>
<keyword evidence="3" id="KW-0560">Oxidoreductase</keyword>
<dbReference type="InterPro" id="IPR036291">
    <property type="entry name" value="NAD(P)-bd_dom_sf"/>
</dbReference>
<dbReference type="InterPro" id="IPR052178">
    <property type="entry name" value="Sec_Metab_Biosynth_SDR"/>
</dbReference>
<dbReference type="InterPro" id="IPR020904">
    <property type="entry name" value="Sc_DH/Rdtase_CS"/>
</dbReference>
<organism evidence="5 6">
    <name type="scientific">Microdochium trichocladiopsis</name>
    <dbReference type="NCBI Taxonomy" id="1682393"/>
    <lineage>
        <taxon>Eukaryota</taxon>
        <taxon>Fungi</taxon>
        <taxon>Dikarya</taxon>
        <taxon>Ascomycota</taxon>
        <taxon>Pezizomycotina</taxon>
        <taxon>Sordariomycetes</taxon>
        <taxon>Xylariomycetidae</taxon>
        <taxon>Xylariales</taxon>
        <taxon>Microdochiaceae</taxon>
        <taxon>Microdochium</taxon>
    </lineage>
</organism>
<dbReference type="PANTHER" id="PTHR43618:SF18">
    <property type="entry name" value="SHORT CHAIN DEHYDROGENASE_REDUCTASE FAMILY (AFU_ORTHOLOGUE AFUA_5G12480)"/>
    <property type="match status" value="1"/>
</dbReference>
<dbReference type="PRINTS" id="PR00080">
    <property type="entry name" value="SDRFAMILY"/>
</dbReference>
<keyword evidence="2" id="KW-0521">NADP</keyword>
<dbReference type="InterPro" id="IPR002347">
    <property type="entry name" value="SDR_fam"/>
</dbReference>
<evidence type="ECO:0000256" key="2">
    <source>
        <dbReference type="ARBA" id="ARBA00022857"/>
    </source>
</evidence>
<dbReference type="PRINTS" id="PR00081">
    <property type="entry name" value="GDHRDH"/>
</dbReference>
<protein>
    <submittedName>
        <fullName evidence="5">Uncharacterized protein</fullName>
    </submittedName>
</protein>
<reference evidence="5" key="1">
    <citation type="journal article" date="2021" name="Nat. Commun.">
        <title>Genetic determinants of endophytism in the Arabidopsis root mycobiome.</title>
        <authorList>
            <person name="Mesny F."/>
            <person name="Miyauchi S."/>
            <person name="Thiergart T."/>
            <person name="Pickel B."/>
            <person name="Atanasova L."/>
            <person name="Karlsson M."/>
            <person name="Huettel B."/>
            <person name="Barry K.W."/>
            <person name="Haridas S."/>
            <person name="Chen C."/>
            <person name="Bauer D."/>
            <person name="Andreopoulos W."/>
            <person name="Pangilinan J."/>
            <person name="LaButti K."/>
            <person name="Riley R."/>
            <person name="Lipzen A."/>
            <person name="Clum A."/>
            <person name="Drula E."/>
            <person name="Henrissat B."/>
            <person name="Kohler A."/>
            <person name="Grigoriev I.V."/>
            <person name="Martin F.M."/>
            <person name="Hacquard S."/>
        </authorList>
    </citation>
    <scope>NUCLEOTIDE SEQUENCE</scope>
    <source>
        <strain evidence="5">MPI-CAGE-CH-0230</strain>
    </source>
</reference>
<sequence>MSSIVHPLSAAALFNLSGWVAVITGGGTGVGLMMAKTLAANGAKVYITGRREDVLKTSADAHGSREALGPQGGSIVPLVMDVTSKDSIKAAVQQVGDQEGHVDVLINNAGVWSGRASARPDAGVEAYAKSLFDDLTEENFHKAFETNCAAMYFVTAAFLPLLVKAAEGPNKKPGNVINNTSVSGSLRITQNGQFPYNASKAAANHLTRQLANDFHHDNIRVRVNGFALGMFPSEMTLGTSNEQNESTYDVEQFRTGMKAYGVNLERMGTAQELGSTILNIATNDYIWGNIITVDGGWVLSAPGNF</sequence>
<name>A0A9P9BSP7_9PEZI</name>
<dbReference type="Pfam" id="PF00106">
    <property type="entry name" value="adh_short"/>
    <property type="match status" value="1"/>
</dbReference>
<dbReference type="PROSITE" id="PS00061">
    <property type="entry name" value="ADH_SHORT"/>
    <property type="match status" value="1"/>
</dbReference>
<dbReference type="GeneID" id="70183725"/>
<dbReference type="Gene3D" id="3.40.50.720">
    <property type="entry name" value="NAD(P)-binding Rossmann-like Domain"/>
    <property type="match status" value="1"/>
</dbReference>
<evidence type="ECO:0000313" key="5">
    <source>
        <dbReference type="EMBL" id="KAH7029051.1"/>
    </source>
</evidence>
<dbReference type="Proteomes" id="UP000756346">
    <property type="component" value="Unassembled WGS sequence"/>
</dbReference>
<gene>
    <name evidence="5" type="ORF">B0I36DRAFT_324955</name>
</gene>
<dbReference type="GO" id="GO:0016491">
    <property type="term" value="F:oxidoreductase activity"/>
    <property type="evidence" value="ECO:0007669"/>
    <property type="project" value="UniProtKB-KW"/>
</dbReference>
<evidence type="ECO:0000313" key="6">
    <source>
        <dbReference type="Proteomes" id="UP000756346"/>
    </source>
</evidence>
<dbReference type="EMBL" id="JAGTJQ010000006">
    <property type="protein sequence ID" value="KAH7029051.1"/>
    <property type="molecule type" value="Genomic_DNA"/>
</dbReference>
<comment type="caution">
    <text evidence="5">The sequence shown here is derived from an EMBL/GenBank/DDBJ whole genome shotgun (WGS) entry which is preliminary data.</text>
</comment>
<dbReference type="CDD" id="cd05233">
    <property type="entry name" value="SDR_c"/>
    <property type="match status" value="1"/>
</dbReference>
<accession>A0A9P9BSP7</accession>
<dbReference type="PANTHER" id="PTHR43618">
    <property type="entry name" value="7-ALPHA-HYDROXYSTEROID DEHYDROGENASE"/>
    <property type="match status" value="1"/>
</dbReference>
<dbReference type="OrthoDB" id="3819888at2759"/>
<evidence type="ECO:0000256" key="1">
    <source>
        <dbReference type="ARBA" id="ARBA00006484"/>
    </source>
</evidence>